<accession>A0A182F238</accession>
<dbReference type="EnsemblMetazoa" id="AALB000519-RA">
    <property type="protein sequence ID" value="AALB000519-PA"/>
    <property type="gene ID" value="AALB000519"/>
</dbReference>
<feature type="region of interest" description="Disordered" evidence="4">
    <location>
        <begin position="1172"/>
        <end position="1215"/>
    </location>
</feature>
<dbReference type="Pfam" id="PF05705">
    <property type="entry name" value="DUF829"/>
    <property type="match status" value="2"/>
</dbReference>
<feature type="region of interest" description="Disordered" evidence="4">
    <location>
        <begin position="876"/>
        <end position="897"/>
    </location>
</feature>
<evidence type="ECO:0000259" key="5">
    <source>
        <dbReference type="Pfam" id="PF04821"/>
    </source>
</evidence>
<dbReference type="GO" id="GO:0000076">
    <property type="term" value="P:DNA replication checkpoint signaling"/>
    <property type="evidence" value="ECO:0007669"/>
    <property type="project" value="TreeGrafter"/>
</dbReference>
<feature type="compositionally biased region" description="Basic residues" evidence="4">
    <location>
        <begin position="751"/>
        <end position="765"/>
    </location>
</feature>
<feature type="compositionally biased region" description="Acidic residues" evidence="4">
    <location>
        <begin position="1199"/>
        <end position="1211"/>
    </location>
</feature>
<dbReference type="GO" id="GO:0009649">
    <property type="term" value="P:entrainment of circadian clock"/>
    <property type="evidence" value="ECO:0007669"/>
    <property type="project" value="TreeGrafter"/>
</dbReference>
<evidence type="ECO:0000256" key="3">
    <source>
        <dbReference type="ARBA" id="ARBA00023306"/>
    </source>
</evidence>
<evidence type="ECO:0000256" key="2">
    <source>
        <dbReference type="ARBA" id="ARBA00023242"/>
    </source>
</evidence>
<keyword evidence="2" id="KW-0539">Nucleus</keyword>
<evidence type="ECO:0000259" key="6">
    <source>
        <dbReference type="Pfam" id="PF15862"/>
    </source>
</evidence>
<keyword evidence="3" id="KW-0131">Cell cycle</keyword>
<protein>
    <submittedName>
        <fullName evidence="7">Uncharacterized protein</fullName>
    </submittedName>
</protein>
<evidence type="ECO:0000256" key="4">
    <source>
        <dbReference type="SAM" id="MobiDB-lite"/>
    </source>
</evidence>
<feature type="domain" description="Coilin N-terminal" evidence="6">
    <location>
        <begin position="1303"/>
        <end position="1385"/>
    </location>
</feature>
<feature type="region of interest" description="Disordered" evidence="4">
    <location>
        <begin position="751"/>
        <end position="771"/>
    </location>
</feature>
<dbReference type="Pfam" id="PF26019">
    <property type="entry name" value="HTH_TIMELESS"/>
    <property type="match status" value="1"/>
</dbReference>
<dbReference type="VEuPathDB" id="VectorBase:AALB000519"/>
<dbReference type="GO" id="GO:0006281">
    <property type="term" value="P:DNA repair"/>
    <property type="evidence" value="ECO:0007669"/>
    <property type="project" value="TreeGrafter"/>
</dbReference>
<name>A0A182F238_ANOAL</name>
<reference evidence="7" key="2">
    <citation type="submission" date="2022-08" db="UniProtKB">
        <authorList>
            <consortium name="EnsemblMetazoa"/>
        </authorList>
    </citation>
    <scope>IDENTIFICATION</scope>
    <source>
        <strain evidence="7">STECLA/ALBI9_A</strain>
    </source>
</reference>
<sequence length="1427" mass="164866">MESEYPLDDTLEYFIKFPSPNFRSDTQTAESDYVFVCNETNVPIVLLLGWAGCQDKYLMKYSKIYEDRGLITIRYTAPVENLFWKRAAMHQIGEKILKLIYDMNFDSHPLIFHVFSNGGAFLYQHIAVALRRSKSPINICGMIFDSAPGDRRIVGLYRAIAAIYGKERRCNRLLSALMAIAAIILWTFEDIEKFANYRSRCGVDVRMVCFDRSEHVKHYIRHPQQYIYTVSTMVIGLHTIDAISTSLGYGDIEKYYPDPQAIDGLKHLIWILRNDGPDHEFRRYIGEKRLVQTDLLPFLLHSFHEPEVSDVVLRLLVNLTFPTDLIYKENHPKNASDRKKMLQLMEIAEGYKEAFTVNAVWSVLGEKMQSILRIKTLERSEAQAITVERILMLARNILQVPANVEKEKQLDNEDSLHDRLVWALDQTCTINIVSYILGSSSEQQYFMHALEIIYLVFREQQPANLVNATMQRIASEKREDEVKLLEALQQPKTAKLPPPPRHSRFRGTYLSGSVKSISENATIAHQALSKIIHADLGIEKERAKKSARLTRTVDEMERKSILSVRMCLRQYCVEILNLFNNIVRQAKRYLGSADQLSSDYHDDTYLLWAIRFFMAFNRMNGMNIELIGEALSLNTFHWIISRIESYNSSITCDKTRKNIWSKRLHNAVQTYDEMLCNMRALSLKEDAESKELLSMLQNNIFYAVEYRETIVQLLTNYNESNFLRSVVEVANRFYSLLEKFCDGTVRVQTRVKSKRKKQKGRKAGKSARPPITPESLEYDWLSMAPKIAAILPQVHATEENLPTPFDVTSSVPIDDQKGDCMIRIHRLLRDEKYEDALKLMYAARSVWTNEDCFGATHATADEDLMCLKEIFMANIAEDQETPPSEEDEEDEDEEEEVEEYEARTKYAEKDFKFEDFSKRLVDPKVVRNCVTVLSDWETIKTPTMKAAIHILHRIAVQHKTPAMLFQASLFRIFQRALHAKPSEHTAPLQQLALYVIRQLQKKAPDNEVIFAELLFYKSAKICYGLEEGYDEVFNRPAGAAGSGAKNWSEEQEEELRRLFMENQENPQTDQDVIDWLLDNMIDRTRTRRAVIKKLKELGLIFKAPTKRSNANQKQMEAWNGEQIERLTQLYEEHRFERNVVKKIRDAFGQTFSRQAIVKQMVRIGLIADESEVKARRPAASKSNRRRKERRDSASSSESQDSEEEQDNDGNDDGPAVVLDQKVAEKMMKLMGSSMRPCIEWVSSSMDFVCSSGAIRELLRGGRTIYPKEEHQIMALKDGRFRQFLLALGMEATIEPPIMKSYVLDLSNTFTDHRRKVCIGRKLEWTAVGQLKQAVAELFHIPAEVFVCCEHDIYYPDTEHIDILPDNVTLKFVTAQQEQDNSDSDESIKIVNAPKRKSCEQQPKLQNFPKIPPTSWFLVLKMNNPRPN</sequence>
<dbReference type="GO" id="GO:0003677">
    <property type="term" value="F:DNA binding"/>
    <property type="evidence" value="ECO:0007669"/>
    <property type="project" value="TreeGrafter"/>
</dbReference>
<organism evidence="7 8">
    <name type="scientific">Anopheles albimanus</name>
    <name type="common">New world malaria mosquito</name>
    <dbReference type="NCBI Taxonomy" id="7167"/>
    <lineage>
        <taxon>Eukaryota</taxon>
        <taxon>Metazoa</taxon>
        <taxon>Ecdysozoa</taxon>
        <taxon>Arthropoda</taxon>
        <taxon>Hexapoda</taxon>
        <taxon>Insecta</taxon>
        <taxon>Pterygota</taxon>
        <taxon>Neoptera</taxon>
        <taxon>Endopterygota</taxon>
        <taxon>Diptera</taxon>
        <taxon>Nematocera</taxon>
        <taxon>Culicoidea</taxon>
        <taxon>Culicidae</taxon>
        <taxon>Anophelinae</taxon>
        <taxon>Anopheles</taxon>
    </lineage>
</organism>
<dbReference type="VEuPathDB" id="VectorBase:AALB20_037307"/>
<dbReference type="InterPro" id="IPR031722">
    <property type="entry name" value="Coilin_N"/>
</dbReference>
<evidence type="ECO:0000313" key="8">
    <source>
        <dbReference type="Proteomes" id="UP000069272"/>
    </source>
</evidence>
<evidence type="ECO:0000313" key="7">
    <source>
        <dbReference type="EnsemblMetazoa" id="AALB000519-PA"/>
    </source>
</evidence>
<evidence type="ECO:0000256" key="1">
    <source>
        <dbReference type="ARBA" id="ARBA00004123"/>
    </source>
</evidence>
<feature type="compositionally biased region" description="Basic residues" evidence="4">
    <location>
        <begin position="1175"/>
        <end position="1188"/>
    </location>
</feature>
<dbReference type="STRING" id="7167.A0A182F238"/>
<feature type="domain" description="Timeless N-terminal" evidence="5">
    <location>
        <begin position="254"/>
        <end position="509"/>
    </location>
</feature>
<dbReference type="InterPro" id="IPR006906">
    <property type="entry name" value="Timeless_N"/>
</dbReference>
<keyword evidence="8" id="KW-1185">Reference proteome</keyword>
<reference evidence="7 8" key="1">
    <citation type="journal article" date="2017" name="G3 (Bethesda)">
        <title>The Physical Genome Mapping of Anopheles albimanus Corrected Scaffold Misassemblies and Identified Interarm Rearrangements in Genus Anopheles.</title>
        <authorList>
            <person name="Artemov G.N."/>
            <person name="Peery A.N."/>
            <person name="Jiang X."/>
            <person name="Tu Z."/>
            <person name="Stegniy V.N."/>
            <person name="Sharakhova M.V."/>
            <person name="Sharakhov I.V."/>
        </authorList>
    </citation>
    <scope>NUCLEOTIDE SEQUENCE [LARGE SCALE GENOMIC DNA]</scope>
    <source>
        <strain evidence="7 8">ALBI9_A</strain>
    </source>
</reference>
<dbReference type="VEuPathDB" id="VectorBase:AALB20_028116"/>
<dbReference type="Pfam" id="PF04821">
    <property type="entry name" value="TIMELESS"/>
    <property type="match status" value="1"/>
</dbReference>
<dbReference type="GO" id="GO:0043111">
    <property type="term" value="P:replication fork arrest"/>
    <property type="evidence" value="ECO:0007669"/>
    <property type="project" value="TreeGrafter"/>
</dbReference>
<dbReference type="PANTHER" id="PTHR22940">
    <property type="entry name" value="TIMEOUT/TIMELESS-2"/>
    <property type="match status" value="1"/>
</dbReference>
<dbReference type="PANTHER" id="PTHR22940:SF4">
    <property type="entry name" value="PROTEIN TIMELESS HOMOLOG"/>
    <property type="match status" value="1"/>
</dbReference>
<dbReference type="InterPro" id="IPR008547">
    <property type="entry name" value="DUF829_TMEM53"/>
</dbReference>
<proteinExistence type="predicted"/>
<feature type="compositionally biased region" description="Acidic residues" evidence="4">
    <location>
        <begin position="877"/>
        <end position="897"/>
    </location>
</feature>
<dbReference type="Pfam" id="PF15862">
    <property type="entry name" value="Coilin_N"/>
    <property type="match status" value="1"/>
</dbReference>
<dbReference type="InterPro" id="IPR044998">
    <property type="entry name" value="Timeless"/>
</dbReference>
<comment type="subcellular location">
    <subcellularLocation>
        <location evidence="1">Nucleus</location>
    </subcellularLocation>
</comment>
<dbReference type="Proteomes" id="UP000069272">
    <property type="component" value="Chromosome 2L"/>
</dbReference>
<dbReference type="GO" id="GO:0031298">
    <property type="term" value="C:replication fork protection complex"/>
    <property type="evidence" value="ECO:0007669"/>
    <property type="project" value="TreeGrafter"/>
</dbReference>